<dbReference type="InterPro" id="IPR022669">
    <property type="entry name" value="Ribosomal_uL2_C"/>
</dbReference>
<evidence type="ECO:0000256" key="7">
    <source>
        <dbReference type="ARBA" id="ARBA00069872"/>
    </source>
</evidence>
<feature type="non-terminal residue" evidence="11">
    <location>
        <position position="301"/>
    </location>
</feature>
<keyword evidence="12" id="KW-1185">Reference proteome</keyword>
<comment type="subcellular location">
    <subcellularLocation>
        <location evidence="1">Mitochondrion</location>
    </subcellularLocation>
</comment>
<keyword evidence="4" id="KW-0496">Mitochondrion</keyword>
<accession>A0A4P9Z661</accession>
<evidence type="ECO:0000256" key="5">
    <source>
        <dbReference type="ARBA" id="ARBA00023274"/>
    </source>
</evidence>
<feature type="domain" description="Large ribosomal subunit protein uL2 C-terminal" evidence="9">
    <location>
        <begin position="151"/>
        <end position="280"/>
    </location>
</feature>
<keyword evidence="3" id="KW-0689">Ribosomal protein</keyword>
<dbReference type="Pfam" id="PF00181">
    <property type="entry name" value="Ribosomal_L2_N"/>
    <property type="match status" value="1"/>
</dbReference>
<feature type="domain" description="Large ribosomal subunit protein uL2 RNA-binding" evidence="10">
    <location>
        <begin position="41"/>
        <end position="117"/>
    </location>
</feature>
<evidence type="ECO:0000256" key="3">
    <source>
        <dbReference type="ARBA" id="ARBA00022980"/>
    </source>
</evidence>
<keyword evidence="5" id="KW-0687">Ribonucleoprotein</keyword>
<dbReference type="Gene3D" id="4.10.950.10">
    <property type="entry name" value="Ribosomal protein L2, domain 3"/>
    <property type="match status" value="1"/>
</dbReference>
<evidence type="ECO:0000256" key="8">
    <source>
        <dbReference type="SAM" id="MobiDB-lite"/>
    </source>
</evidence>
<gene>
    <name evidence="11" type="ORF">SYNPS1DRAFT_9914</name>
</gene>
<dbReference type="FunFam" id="4.10.950.10:FF:000001">
    <property type="entry name" value="50S ribosomal protein L2"/>
    <property type="match status" value="1"/>
</dbReference>
<dbReference type="GO" id="GO:0005762">
    <property type="term" value="C:mitochondrial large ribosomal subunit"/>
    <property type="evidence" value="ECO:0007669"/>
    <property type="project" value="TreeGrafter"/>
</dbReference>
<dbReference type="GO" id="GO:0016740">
    <property type="term" value="F:transferase activity"/>
    <property type="evidence" value="ECO:0007669"/>
    <property type="project" value="InterPro"/>
</dbReference>
<dbReference type="FunFam" id="2.30.30.30:FF:000001">
    <property type="entry name" value="50S ribosomal protein L2"/>
    <property type="match status" value="1"/>
</dbReference>
<feature type="non-terminal residue" evidence="11">
    <location>
        <position position="1"/>
    </location>
</feature>
<evidence type="ECO:0000313" key="12">
    <source>
        <dbReference type="Proteomes" id="UP000278143"/>
    </source>
</evidence>
<dbReference type="InterPro" id="IPR014722">
    <property type="entry name" value="Rib_uL2_dom2"/>
</dbReference>
<comment type="function">
    <text evidence="6">Component of the mitochondrial ribosome (mitoribosome), a dedicated translation machinery responsible for the synthesis of mitochondrial genome-encoded proteins, including at least some of the essential transmembrane subunits of the mitochondrial respiratory chain. The mitoribosomes are attached to the mitochondrial inner membrane and translation products are cotranslationally integrated into the membrane.</text>
</comment>
<feature type="region of interest" description="Disordered" evidence="8">
    <location>
        <begin position="122"/>
        <end position="145"/>
    </location>
</feature>
<dbReference type="InterPro" id="IPR008991">
    <property type="entry name" value="Translation_prot_SH3-like_sf"/>
</dbReference>
<evidence type="ECO:0000256" key="6">
    <source>
        <dbReference type="ARBA" id="ARBA00037226"/>
    </source>
</evidence>
<dbReference type="Gene3D" id="2.40.50.140">
    <property type="entry name" value="Nucleic acid-binding proteins"/>
    <property type="match status" value="1"/>
</dbReference>
<dbReference type="InterPro" id="IPR022671">
    <property type="entry name" value="Ribosomal_uL2_CS"/>
</dbReference>
<evidence type="ECO:0000259" key="10">
    <source>
        <dbReference type="SMART" id="SM01383"/>
    </source>
</evidence>
<dbReference type="InterPro" id="IPR012340">
    <property type="entry name" value="NA-bd_OB-fold"/>
</dbReference>
<dbReference type="SUPFAM" id="SSF50104">
    <property type="entry name" value="Translation proteins SH3-like domain"/>
    <property type="match status" value="1"/>
</dbReference>
<dbReference type="GO" id="GO:0003723">
    <property type="term" value="F:RNA binding"/>
    <property type="evidence" value="ECO:0007669"/>
    <property type="project" value="InterPro"/>
</dbReference>
<dbReference type="PROSITE" id="PS00467">
    <property type="entry name" value="RIBOSOMAL_L2"/>
    <property type="match status" value="1"/>
</dbReference>
<dbReference type="EMBL" id="KZ989120">
    <property type="protein sequence ID" value="RKP28086.1"/>
    <property type="molecule type" value="Genomic_DNA"/>
</dbReference>
<dbReference type="SMART" id="SM01382">
    <property type="entry name" value="Ribosomal_L2_C"/>
    <property type="match status" value="1"/>
</dbReference>
<evidence type="ECO:0000313" key="11">
    <source>
        <dbReference type="EMBL" id="RKP28086.1"/>
    </source>
</evidence>
<dbReference type="OrthoDB" id="268576at2759"/>
<evidence type="ECO:0000256" key="4">
    <source>
        <dbReference type="ARBA" id="ARBA00023128"/>
    </source>
</evidence>
<feature type="compositionally biased region" description="Basic residues" evidence="8">
    <location>
        <begin position="285"/>
        <end position="301"/>
    </location>
</feature>
<dbReference type="PANTHER" id="PTHR13691:SF5">
    <property type="entry name" value="LARGE RIBOSOMAL SUBUNIT PROTEIN UL2M"/>
    <property type="match status" value="1"/>
</dbReference>
<sequence length="301" mass="33328">QFKTFKPRTPGLRFRRLPLRDHLWKGRPIRKLTIAKRKQGGRNNTGRITVRHRGGGHRQRIRLLDWHRRTPGVHTVVRLEYDPGRTAHIALLRCEATEELSYIVAPDKVMPGDQLISYITRPTTTASSSSSDASENETATYTGDISQTLSVTPGNCMPLSMVPVGTLVHCVGLRKNGPAKLVRSAGTYAQVLQTGKRGYAQLKLSSGEVRRIPVEACATIGTVSNPNHQHRIDGKAGVRRWKGWRPTVRGTAMNKVDHPNGGGRGKSKGGHQPKSPWGQLAKGGTTRHRKNPLVVKSRPRR</sequence>
<name>A0A4P9Z661_9FUNG</name>
<dbReference type="NCBIfam" id="TIGR01171">
    <property type="entry name" value="rplB_bact"/>
    <property type="match status" value="1"/>
</dbReference>
<dbReference type="InterPro" id="IPR014726">
    <property type="entry name" value="Ribosomal_uL2_dom3"/>
</dbReference>
<evidence type="ECO:0000259" key="9">
    <source>
        <dbReference type="SMART" id="SM01382"/>
    </source>
</evidence>
<dbReference type="FunFam" id="2.40.50.140:FF:000128">
    <property type="entry name" value="50S ribosomal protein L2"/>
    <property type="match status" value="1"/>
</dbReference>
<reference evidence="12" key="1">
    <citation type="journal article" date="2018" name="Nat. Microbiol.">
        <title>Leveraging single-cell genomics to expand the fungal tree of life.</title>
        <authorList>
            <person name="Ahrendt S.R."/>
            <person name="Quandt C.A."/>
            <person name="Ciobanu D."/>
            <person name="Clum A."/>
            <person name="Salamov A."/>
            <person name="Andreopoulos B."/>
            <person name="Cheng J.F."/>
            <person name="Woyke T."/>
            <person name="Pelin A."/>
            <person name="Henrissat B."/>
            <person name="Reynolds N.K."/>
            <person name="Benny G.L."/>
            <person name="Smith M.E."/>
            <person name="James T.Y."/>
            <person name="Grigoriev I.V."/>
        </authorList>
    </citation>
    <scope>NUCLEOTIDE SEQUENCE [LARGE SCALE GENOMIC DNA]</scope>
    <source>
        <strain evidence="12">Benny S71-1</strain>
    </source>
</reference>
<dbReference type="InterPro" id="IPR005880">
    <property type="entry name" value="Ribosomal_uL2_bac/org-type"/>
</dbReference>
<dbReference type="SUPFAM" id="SSF50249">
    <property type="entry name" value="Nucleic acid-binding proteins"/>
    <property type="match status" value="1"/>
</dbReference>
<dbReference type="Gene3D" id="2.30.30.30">
    <property type="match status" value="1"/>
</dbReference>
<dbReference type="Proteomes" id="UP000278143">
    <property type="component" value="Unassembled WGS sequence"/>
</dbReference>
<dbReference type="InterPro" id="IPR022666">
    <property type="entry name" value="Ribosomal_uL2_RNA-bd_dom"/>
</dbReference>
<evidence type="ECO:0000256" key="2">
    <source>
        <dbReference type="ARBA" id="ARBA00005636"/>
    </source>
</evidence>
<comment type="similarity">
    <text evidence="2">Belongs to the universal ribosomal protein uL2 family.</text>
</comment>
<dbReference type="GO" id="GO:0003735">
    <property type="term" value="F:structural constituent of ribosome"/>
    <property type="evidence" value="ECO:0007669"/>
    <property type="project" value="InterPro"/>
</dbReference>
<dbReference type="GO" id="GO:0032543">
    <property type="term" value="P:mitochondrial translation"/>
    <property type="evidence" value="ECO:0007669"/>
    <property type="project" value="TreeGrafter"/>
</dbReference>
<dbReference type="PIRSF" id="PIRSF002158">
    <property type="entry name" value="Ribosomal_L2"/>
    <property type="match status" value="1"/>
</dbReference>
<proteinExistence type="inferred from homology"/>
<feature type="region of interest" description="Disordered" evidence="8">
    <location>
        <begin position="250"/>
        <end position="301"/>
    </location>
</feature>
<dbReference type="InterPro" id="IPR002171">
    <property type="entry name" value="Ribosomal_uL2"/>
</dbReference>
<dbReference type="AlphaFoldDB" id="A0A4P9Z661"/>
<organism evidence="11 12">
    <name type="scientific">Syncephalis pseudoplumigaleata</name>
    <dbReference type="NCBI Taxonomy" id="1712513"/>
    <lineage>
        <taxon>Eukaryota</taxon>
        <taxon>Fungi</taxon>
        <taxon>Fungi incertae sedis</taxon>
        <taxon>Zoopagomycota</taxon>
        <taxon>Zoopagomycotina</taxon>
        <taxon>Zoopagomycetes</taxon>
        <taxon>Zoopagales</taxon>
        <taxon>Piptocephalidaceae</taxon>
        <taxon>Syncephalis</taxon>
    </lineage>
</organism>
<dbReference type="Pfam" id="PF03947">
    <property type="entry name" value="Ribosomal_L2_C"/>
    <property type="match status" value="1"/>
</dbReference>
<protein>
    <recommendedName>
        <fullName evidence="7">Large ribosomal subunit protein uL2m</fullName>
    </recommendedName>
</protein>
<feature type="compositionally biased region" description="Low complexity" evidence="8">
    <location>
        <begin position="123"/>
        <end position="140"/>
    </location>
</feature>
<dbReference type="SMART" id="SM01383">
    <property type="entry name" value="Ribosomal_L2"/>
    <property type="match status" value="1"/>
</dbReference>
<evidence type="ECO:0000256" key="1">
    <source>
        <dbReference type="ARBA" id="ARBA00004173"/>
    </source>
</evidence>
<dbReference type="PANTHER" id="PTHR13691">
    <property type="entry name" value="RIBOSOMAL PROTEIN L2"/>
    <property type="match status" value="1"/>
</dbReference>